<proteinExistence type="inferred from homology"/>
<evidence type="ECO:0000256" key="8">
    <source>
        <dbReference type="RuleBase" id="RU363032"/>
    </source>
</evidence>
<sequence length="292" mass="31730">MKLSPKLSGQTALAYLMLLPGLGLILVFMVVIVSLTVAQSLGYYNFSGESGLTFRYWHHLTENAQLHNALFYSMKIAMTSALLSVGLAYPLALWLRKPFSGSSFIAGILKAPLLVHGLVAAFLYVNFISFNGFLNLSLVHLGITERPLRMQNDAMGIGVIILQVWKQMPFALLLLSDAVKTIGEDIIDAARDLGAGPWRRFRCVILPLTVRALQAAMIIIFIGAAGDYSFQVIAGPTRVNSLAQLMYRLQSEAADGWNQAATVAVVLMAASLAGALLLALLSQQLIHRGARK</sequence>
<feature type="transmembrane region" description="Helical" evidence="8">
    <location>
        <begin position="113"/>
        <end position="134"/>
    </location>
</feature>
<evidence type="ECO:0000313" key="10">
    <source>
        <dbReference type="EMBL" id="SHI26206.1"/>
    </source>
</evidence>
<evidence type="ECO:0000256" key="2">
    <source>
        <dbReference type="ARBA" id="ARBA00007069"/>
    </source>
</evidence>
<feature type="transmembrane region" description="Helical" evidence="8">
    <location>
        <begin position="12"/>
        <end position="37"/>
    </location>
</feature>
<dbReference type="SUPFAM" id="SSF161098">
    <property type="entry name" value="MetI-like"/>
    <property type="match status" value="1"/>
</dbReference>
<reference evidence="10 11" key="1">
    <citation type="submission" date="2016-11" db="EMBL/GenBank/DDBJ databases">
        <authorList>
            <person name="Jaros S."/>
            <person name="Januszkiewicz K."/>
            <person name="Wedrychowicz H."/>
        </authorList>
    </citation>
    <scope>NUCLEOTIDE SEQUENCE [LARGE SCALE GENOMIC DNA]</scope>
    <source>
        <strain evidence="10 11">CECT 7868</strain>
    </source>
</reference>
<keyword evidence="6 8" id="KW-1133">Transmembrane helix</keyword>
<dbReference type="EMBL" id="FQXZ01000035">
    <property type="protein sequence ID" value="SHI26206.1"/>
    <property type="molecule type" value="Genomic_DNA"/>
</dbReference>
<dbReference type="PANTHER" id="PTHR42929:SF1">
    <property type="entry name" value="INNER MEMBRANE ABC TRANSPORTER PERMEASE PROTEIN YDCU-RELATED"/>
    <property type="match status" value="1"/>
</dbReference>
<dbReference type="PANTHER" id="PTHR42929">
    <property type="entry name" value="INNER MEMBRANE ABC TRANSPORTER PERMEASE PROTEIN YDCU-RELATED-RELATED"/>
    <property type="match status" value="1"/>
</dbReference>
<evidence type="ECO:0000256" key="6">
    <source>
        <dbReference type="ARBA" id="ARBA00022989"/>
    </source>
</evidence>
<dbReference type="Pfam" id="PF00528">
    <property type="entry name" value="BPD_transp_1"/>
    <property type="match status" value="1"/>
</dbReference>
<evidence type="ECO:0000256" key="4">
    <source>
        <dbReference type="ARBA" id="ARBA00022475"/>
    </source>
</evidence>
<name>A0A1M5ZQ24_9VIBR</name>
<dbReference type="Proteomes" id="UP000184608">
    <property type="component" value="Unassembled WGS sequence"/>
</dbReference>
<organism evidence="10 11">
    <name type="scientific">Vibrio aerogenes CECT 7868</name>
    <dbReference type="NCBI Taxonomy" id="1216006"/>
    <lineage>
        <taxon>Bacteria</taxon>
        <taxon>Pseudomonadati</taxon>
        <taxon>Pseudomonadota</taxon>
        <taxon>Gammaproteobacteria</taxon>
        <taxon>Vibrionales</taxon>
        <taxon>Vibrionaceae</taxon>
        <taxon>Vibrio</taxon>
    </lineage>
</organism>
<keyword evidence="11" id="KW-1185">Reference proteome</keyword>
<dbReference type="RefSeq" id="WP_073604653.1">
    <property type="nucleotide sequence ID" value="NZ_FQXZ01000035.1"/>
</dbReference>
<accession>A0A1M5ZQ24</accession>
<dbReference type="GO" id="GO:0055085">
    <property type="term" value="P:transmembrane transport"/>
    <property type="evidence" value="ECO:0007669"/>
    <property type="project" value="InterPro"/>
</dbReference>
<dbReference type="AlphaFoldDB" id="A0A1M5ZQ24"/>
<keyword evidence="4" id="KW-1003">Cell membrane</keyword>
<evidence type="ECO:0000313" key="11">
    <source>
        <dbReference type="Proteomes" id="UP000184608"/>
    </source>
</evidence>
<evidence type="ECO:0000256" key="3">
    <source>
        <dbReference type="ARBA" id="ARBA00022448"/>
    </source>
</evidence>
<evidence type="ECO:0000256" key="7">
    <source>
        <dbReference type="ARBA" id="ARBA00023136"/>
    </source>
</evidence>
<keyword evidence="7 8" id="KW-0472">Membrane</keyword>
<keyword evidence="5 8" id="KW-0812">Transmembrane</keyword>
<dbReference type="InterPro" id="IPR035906">
    <property type="entry name" value="MetI-like_sf"/>
</dbReference>
<dbReference type="OrthoDB" id="9808619at2"/>
<evidence type="ECO:0000259" key="9">
    <source>
        <dbReference type="PROSITE" id="PS50928"/>
    </source>
</evidence>
<feature type="transmembrane region" description="Helical" evidence="8">
    <location>
        <begin position="208"/>
        <end position="226"/>
    </location>
</feature>
<feature type="transmembrane region" description="Helical" evidence="8">
    <location>
        <begin position="154"/>
        <end position="175"/>
    </location>
</feature>
<dbReference type="Gene3D" id="1.10.3720.10">
    <property type="entry name" value="MetI-like"/>
    <property type="match status" value="1"/>
</dbReference>
<gene>
    <name evidence="10" type="primary">potH</name>
    <name evidence="10" type="ORF">VA7868_03030</name>
</gene>
<evidence type="ECO:0000256" key="5">
    <source>
        <dbReference type="ARBA" id="ARBA00022692"/>
    </source>
</evidence>
<evidence type="ECO:0000256" key="1">
    <source>
        <dbReference type="ARBA" id="ARBA00004651"/>
    </source>
</evidence>
<feature type="transmembrane region" description="Helical" evidence="8">
    <location>
        <begin position="260"/>
        <end position="282"/>
    </location>
</feature>
<dbReference type="CDD" id="cd06261">
    <property type="entry name" value="TM_PBP2"/>
    <property type="match status" value="1"/>
</dbReference>
<protein>
    <submittedName>
        <fullName evidence="10">Putrescine transport system permease protein PotH</fullName>
    </submittedName>
</protein>
<dbReference type="PROSITE" id="PS50928">
    <property type="entry name" value="ABC_TM1"/>
    <property type="match status" value="1"/>
</dbReference>
<feature type="domain" description="ABC transmembrane type-1" evidence="9">
    <location>
        <begin position="70"/>
        <end position="278"/>
    </location>
</feature>
<dbReference type="STRING" id="1216006.VA7868_03030"/>
<comment type="similarity">
    <text evidence="2">Belongs to the binding-protein-dependent transport system permease family. CysTW subfamily.</text>
</comment>
<feature type="transmembrane region" description="Helical" evidence="8">
    <location>
        <begin position="69"/>
        <end position="92"/>
    </location>
</feature>
<comment type="subcellular location">
    <subcellularLocation>
        <location evidence="1 8">Cell membrane</location>
        <topology evidence="1 8">Multi-pass membrane protein</topology>
    </subcellularLocation>
</comment>
<dbReference type="GO" id="GO:0005886">
    <property type="term" value="C:plasma membrane"/>
    <property type="evidence" value="ECO:0007669"/>
    <property type="project" value="UniProtKB-SubCell"/>
</dbReference>
<keyword evidence="3 8" id="KW-0813">Transport</keyword>
<dbReference type="InterPro" id="IPR000515">
    <property type="entry name" value="MetI-like"/>
</dbReference>